<feature type="compositionally biased region" description="Acidic residues" evidence="1">
    <location>
        <begin position="19"/>
        <end position="29"/>
    </location>
</feature>
<dbReference type="Proteomes" id="UP001152607">
    <property type="component" value="Unassembled WGS sequence"/>
</dbReference>
<feature type="region of interest" description="Disordered" evidence="1">
    <location>
        <begin position="1"/>
        <end position="51"/>
    </location>
</feature>
<dbReference type="AlphaFoldDB" id="A0A9W4U2S7"/>
<organism evidence="2 3">
    <name type="scientific">Periconia digitata</name>
    <dbReference type="NCBI Taxonomy" id="1303443"/>
    <lineage>
        <taxon>Eukaryota</taxon>
        <taxon>Fungi</taxon>
        <taxon>Dikarya</taxon>
        <taxon>Ascomycota</taxon>
        <taxon>Pezizomycotina</taxon>
        <taxon>Dothideomycetes</taxon>
        <taxon>Pleosporomycetidae</taxon>
        <taxon>Pleosporales</taxon>
        <taxon>Massarineae</taxon>
        <taxon>Periconiaceae</taxon>
        <taxon>Periconia</taxon>
    </lineage>
</organism>
<keyword evidence="3" id="KW-1185">Reference proteome</keyword>
<evidence type="ECO:0000313" key="2">
    <source>
        <dbReference type="EMBL" id="CAI6234076.1"/>
    </source>
</evidence>
<gene>
    <name evidence="2" type="ORF">PDIGIT_LOCUS330</name>
</gene>
<comment type="caution">
    <text evidence="2">The sequence shown here is derived from an EMBL/GenBank/DDBJ whole genome shotgun (WGS) entry which is preliminary data.</text>
</comment>
<name>A0A9W4U2S7_9PLEO</name>
<sequence>MSDHEAERRDEIEVIELSSDSEEYDETEEEPHNPSAYTTERPVPFPLKNGEPINETTKIRRFYNVLNSMKRIPYTVDRPPNGFSFNNWHGDFNHATKYGVFPGDEEIPDYEANNSERKRRCRAHAILIEHGYGVEAEVPCGRCESQGKRCLVYHPHLGFSLSHQDAPSFHSQFGFRCSGCRTGSSEKTGCKAHWTATEGLEDVRYIDH</sequence>
<proteinExistence type="predicted"/>
<protein>
    <submittedName>
        <fullName evidence="2">Uncharacterized protein</fullName>
    </submittedName>
</protein>
<feature type="compositionally biased region" description="Basic and acidic residues" evidence="1">
    <location>
        <begin position="1"/>
        <end position="12"/>
    </location>
</feature>
<reference evidence="2" key="1">
    <citation type="submission" date="2023-01" db="EMBL/GenBank/DDBJ databases">
        <authorList>
            <person name="Van Ghelder C."/>
            <person name="Rancurel C."/>
        </authorList>
    </citation>
    <scope>NUCLEOTIDE SEQUENCE</scope>
    <source>
        <strain evidence="2">CNCM I-4278</strain>
    </source>
</reference>
<dbReference type="EMBL" id="CAOQHR010000001">
    <property type="protein sequence ID" value="CAI6234076.1"/>
    <property type="molecule type" value="Genomic_DNA"/>
</dbReference>
<accession>A0A9W4U2S7</accession>
<evidence type="ECO:0000256" key="1">
    <source>
        <dbReference type="SAM" id="MobiDB-lite"/>
    </source>
</evidence>
<evidence type="ECO:0000313" key="3">
    <source>
        <dbReference type="Proteomes" id="UP001152607"/>
    </source>
</evidence>